<dbReference type="GO" id="GO:0005524">
    <property type="term" value="F:ATP binding"/>
    <property type="evidence" value="ECO:0007669"/>
    <property type="project" value="InterPro"/>
</dbReference>
<dbReference type="GO" id="GO:0005516">
    <property type="term" value="F:calmodulin binding"/>
    <property type="evidence" value="ECO:0007669"/>
    <property type="project" value="UniProtKB-KW"/>
</dbReference>
<comment type="similarity">
    <text evidence="3">Belongs to the protein kinase superfamily. CAMK Ser/Thr protein kinase family.</text>
</comment>
<feature type="domain" description="Protein kinase" evidence="9">
    <location>
        <begin position="24"/>
        <end position="286"/>
    </location>
</feature>
<keyword evidence="6" id="KW-0968">Cytoplasmic vesicle</keyword>
<protein>
    <recommendedName>
        <fullName evidence="8">CaM kinase-like vesicle-associated protein</fullName>
    </recommendedName>
</protein>
<reference evidence="10" key="1">
    <citation type="submission" date="2025-08" db="UniProtKB">
        <authorList>
            <consortium name="Ensembl"/>
        </authorList>
    </citation>
    <scope>IDENTIFICATION</scope>
</reference>
<comment type="cofactor">
    <cofactor evidence="1">
        <name>Ca(2+)</name>
        <dbReference type="ChEBI" id="CHEBI:29108"/>
    </cofactor>
</comment>
<evidence type="ECO:0000256" key="4">
    <source>
        <dbReference type="ARBA" id="ARBA00022860"/>
    </source>
</evidence>
<evidence type="ECO:0000259" key="9">
    <source>
        <dbReference type="PROSITE" id="PS50011"/>
    </source>
</evidence>
<evidence type="ECO:0000256" key="2">
    <source>
        <dbReference type="ARBA" id="ARBA00004284"/>
    </source>
</evidence>
<dbReference type="GO" id="GO:0004672">
    <property type="term" value="F:protein kinase activity"/>
    <property type="evidence" value="ECO:0007669"/>
    <property type="project" value="InterPro"/>
</dbReference>
<comment type="subunit">
    <text evidence="7">Interacts with calmodulin, in the presence of calcium.</text>
</comment>
<dbReference type="PANTHER" id="PTHR24347">
    <property type="entry name" value="SERINE/THREONINE-PROTEIN KINASE"/>
    <property type="match status" value="1"/>
</dbReference>
<evidence type="ECO:0000313" key="10">
    <source>
        <dbReference type="Ensembl" id="ENSZALP00000022922.1"/>
    </source>
</evidence>
<dbReference type="InterPro" id="IPR000719">
    <property type="entry name" value="Prot_kinase_dom"/>
</dbReference>
<dbReference type="Gene3D" id="3.30.200.20">
    <property type="entry name" value="Phosphorylase Kinase, domain 1"/>
    <property type="match status" value="1"/>
</dbReference>
<keyword evidence="5" id="KW-0472">Membrane</keyword>
<dbReference type="GO" id="GO:0030659">
    <property type="term" value="C:cytoplasmic vesicle membrane"/>
    <property type="evidence" value="ECO:0007669"/>
    <property type="project" value="UniProtKB-SubCell"/>
</dbReference>
<evidence type="ECO:0000256" key="8">
    <source>
        <dbReference type="ARBA" id="ARBA00039200"/>
    </source>
</evidence>
<comment type="subcellular location">
    <subcellularLocation>
        <location evidence="2">Cytoplasmic vesicle membrane</location>
        <topology evidence="2">Peripheral membrane protein</topology>
    </subcellularLocation>
</comment>
<evidence type="ECO:0000256" key="3">
    <source>
        <dbReference type="ARBA" id="ARBA00006692"/>
    </source>
</evidence>
<keyword evidence="11" id="KW-1185">Reference proteome</keyword>
<evidence type="ECO:0000256" key="5">
    <source>
        <dbReference type="ARBA" id="ARBA00023136"/>
    </source>
</evidence>
<dbReference type="Gene3D" id="1.10.510.10">
    <property type="entry name" value="Transferase(Phosphotransferase) domain 1"/>
    <property type="match status" value="1"/>
</dbReference>
<dbReference type="Proteomes" id="UP000694413">
    <property type="component" value="Unassembled WGS sequence"/>
</dbReference>
<dbReference type="SUPFAM" id="SSF56112">
    <property type="entry name" value="Protein kinase-like (PK-like)"/>
    <property type="match status" value="1"/>
</dbReference>
<dbReference type="GO" id="GO:0045202">
    <property type="term" value="C:synapse"/>
    <property type="evidence" value="ECO:0007669"/>
    <property type="project" value="UniProtKB-ARBA"/>
</dbReference>
<evidence type="ECO:0000256" key="7">
    <source>
        <dbReference type="ARBA" id="ARBA00038588"/>
    </source>
</evidence>
<dbReference type="Pfam" id="PF00069">
    <property type="entry name" value="Pkinase"/>
    <property type="match status" value="1"/>
</dbReference>
<dbReference type="Ensembl" id="ENSZALT00000029760.1">
    <property type="protein sequence ID" value="ENSZALP00000022922.1"/>
    <property type="gene ID" value="ENSZALG00000017764.1"/>
</dbReference>
<evidence type="ECO:0000313" key="11">
    <source>
        <dbReference type="Proteomes" id="UP000694413"/>
    </source>
</evidence>
<dbReference type="AlphaFoldDB" id="A0A8D2NJY7"/>
<name>A0A8D2NJY7_ZONAL</name>
<dbReference type="PROSITE" id="PS50011">
    <property type="entry name" value="PROTEIN_KINASE_DOM"/>
    <property type="match status" value="1"/>
</dbReference>
<reference evidence="10" key="2">
    <citation type="submission" date="2025-09" db="UniProtKB">
        <authorList>
            <consortium name="Ensembl"/>
        </authorList>
    </citation>
    <scope>IDENTIFICATION</scope>
</reference>
<evidence type="ECO:0000256" key="1">
    <source>
        <dbReference type="ARBA" id="ARBA00001913"/>
    </source>
</evidence>
<keyword evidence="4" id="KW-0112">Calmodulin-binding</keyword>
<proteinExistence type="inferred from homology"/>
<evidence type="ECO:0000256" key="6">
    <source>
        <dbReference type="ARBA" id="ARBA00023329"/>
    </source>
</evidence>
<accession>A0A8D2NJY7</accession>
<dbReference type="InterPro" id="IPR011009">
    <property type="entry name" value="Kinase-like_dom_sf"/>
</dbReference>
<sequence length="403" mass="46419">MPFGCVTLGDKKDYNQPSEVTDRYDLGQVIKTEEFCEIFRAKEKTTGKLYTCKKFLKRDGRKVRKAAKNEIIILKMVKHPNILQLVDVYITRKEYFIFLELATGREVFDWILDQGYYSEKDTSNVIRQVLEAVAYLHSLKIVHRNLKLENLVYYNRLKNSKIVISDFHLAKLENGLIKEPCGTPEYLAPEVVGRQRYGRPVDCWAIGVIMYILLSGNPPFYEEADEDDYENHDKNLFRKILAGDYEFDPPYWDDISQAAKELVTRLMEVEQDQRITAEEAISHEWISGNAASDKNIKDGVCAQIEKNFARAKWKVGVDGRLRMGCLERIPSAPGRLCRTAPLLKGRTVELLLHNKLNGNSSCSCKSCVYVPEQHLASVYSLLNEGSEVTNRKNQILFWVNQHH</sequence>
<organism evidence="10 11">
    <name type="scientific">Zonotrichia albicollis</name>
    <name type="common">White-throated sparrow</name>
    <name type="synonym">Fringilla albicollis</name>
    <dbReference type="NCBI Taxonomy" id="44394"/>
    <lineage>
        <taxon>Eukaryota</taxon>
        <taxon>Metazoa</taxon>
        <taxon>Chordata</taxon>
        <taxon>Craniata</taxon>
        <taxon>Vertebrata</taxon>
        <taxon>Euteleostomi</taxon>
        <taxon>Archelosauria</taxon>
        <taxon>Archosauria</taxon>
        <taxon>Dinosauria</taxon>
        <taxon>Saurischia</taxon>
        <taxon>Theropoda</taxon>
        <taxon>Coelurosauria</taxon>
        <taxon>Aves</taxon>
        <taxon>Neognathae</taxon>
        <taxon>Neoaves</taxon>
        <taxon>Telluraves</taxon>
        <taxon>Australaves</taxon>
        <taxon>Passeriformes</taxon>
        <taxon>Passerellidae</taxon>
        <taxon>Zonotrichia</taxon>
    </lineage>
</organism>
<dbReference type="CDD" id="cd14088">
    <property type="entry name" value="STKc_CaMK_like"/>
    <property type="match status" value="1"/>
</dbReference>
<dbReference type="FunFam" id="1.10.510.10:FF:000188">
    <property type="entry name" value="CaM kinase-like vesicle-associated, like"/>
    <property type="match status" value="1"/>
</dbReference>
<gene>
    <name evidence="10" type="primary">CAMKV</name>
</gene>
<dbReference type="FunFam" id="3.30.200.20:FF:000155">
    <property type="entry name" value="CaM kinase-like vesicle-associated, like"/>
    <property type="match status" value="1"/>
</dbReference>